<evidence type="ECO:0000259" key="6">
    <source>
        <dbReference type="PROSITE" id="PS50893"/>
    </source>
</evidence>
<reference evidence="7 8" key="1">
    <citation type="journal article" date="2019" name="Int. J. Syst. Evol. Microbiol.">
        <title>Limnobaculum parvum gen. nov., sp. nov., isolated from a freshwater lake.</title>
        <authorList>
            <person name="Baek C."/>
            <person name="Shin S.K."/>
            <person name="Yi H."/>
        </authorList>
    </citation>
    <scope>NUCLEOTIDE SEQUENCE [LARGE SCALE GENOMIC DNA]</scope>
    <source>
        <strain evidence="7 8">HYN0051</strain>
    </source>
</reference>
<dbReference type="SUPFAM" id="SSF52540">
    <property type="entry name" value="P-loop containing nucleoside triphosphate hydrolases"/>
    <property type="match status" value="1"/>
</dbReference>
<dbReference type="SMART" id="SM00382">
    <property type="entry name" value="AAA"/>
    <property type="match status" value="1"/>
</dbReference>
<evidence type="ECO:0000256" key="3">
    <source>
        <dbReference type="ARBA" id="ARBA00022840"/>
    </source>
</evidence>
<dbReference type="NCBIfam" id="NF010068">
    <property type="entry name" value="PRK13548.1"/>
    <property type="match status" value="1"/>
</dbReference>
<dbReference type="EMBL" id="CP029185">
    <property type="protein sequence ID" value="AWH90065.1"/>
    <property type="molecule type" value="Genomic_DNA"/>
</dbReference>
<evidence type="ECO:0000256" key="4">
    <source>
        <dbReference type="ARBA" id="ARBA00022967"/>
    </source>
</evidence>
<dbReference type="PROSITE" id="PS00211">
    <property type="entry name" value="ABC_TRANSPORTER_1"/>
    <property type="match status" value="1"/>
</dbReference>
<dbReference type="InterPro" id="IPR017871">
    <property type="entry name" value="ABC_transporter-like_CS"/>
</dbReference>
<dbReference type="CDD" id="cd03214">
    <property type="entry name" value="ABC_Iron-Siderophores_B12_Hemin"/>
    <property type="match status" value="1"/>
</dbReference>
<sequence>MFYGLFYAKERYPVLKAEHLNYSRYNRNIINQVSLTLNPGELVAIIGPNGAGKSTLLRILTGYIQPDSGHCQLQNRPLHQWQHKDLAAVRAVMNQHSALTFPFSVQEVIAMGRTPYGNHHQNQQAIDHAISITECTPLLNRQYNQLSGGEKQRIQLARLLAQLWHPTPVERLLFLDEPTSALDLYHQQQTLRLLKQMTRQAPFSVCTVLHDLNLAALYADRILLLHQGSIVASGTPGEVLKDKLLTRWYQADLCVYAHPENAEVPQICLRR</sequence>
<keyword evidence="3 7" id="KW-0067">ATP-binding</keyword>
<dbReference type="InterPro" id="IPR027417">
    <property type="entry name" value="P-loop_NTPase"/>
</dbReference>
<evidence type="ECO:0000256" key="5">
    <source>
        <dbReference type="ARBA" id="ARBA00037066"/>
    </source>
</evidence>
<organism evidence="7 8">
    <name type="scientific">Limnobaculum parvum</name>
    <dbReference type="NCBI Taxonomy" id="2172103"/>
    <lineage>
        <taxon>Bacteria</taxon>
        <taxon>Pseudomonadati</taxon>
        <taxon>Pseudomonadota</taxon>
        <taxon>Gammaproteobacteria</taxon>
        <taxon>Enterobacterales</taxon>
        <taxon>Budviciaceae</taxon>
        <taxon>Limnobaculum</taxon>
    </lineage>
</organism>
<name>A0A2Y9U269_9GAMM</name>
<evidence type="ECO:0000256" key="2">
    <source>
        <dbReference type="ARBA" id="ARBA00022741"/>
    </source>
</evidence>
<dbReference type="AlphaFoldDB" id="A0A2Y9U269"/>
<evidence type="ECO:0000313" key="7">
    <source>
        <dbReference type="EMBL" id="AWH90065.1"/>
    </source>
</evidence>
<proteinExistence type="predicted"/>
<dbReference type="Gene3D" id="3.40.50.300">
    <property type="entry name" value="P-loop containing nucleotide triphosphate hydrolases"/>
    <property type="match status" value="1"/>
</dbReference>
<keyword evidence="4" id="KW-1278">Translocase</keyword>
<dbReference type="KEGG" id="lpv:HYN51_09915"/>
<accession>A0A2Y9U269</accession>
<dbReference type="Proteomes" id="UP000244908">
    <property type="component" value="Chromosome"/>
</dbReference>
<keyword evidence="1" id="KW-0813">Transport</keyword>
<dbReference type="PROSITE" id="PS50893">
    <property type="entry name" value="ABC_TRANSPORTER_2"/>
    <property type="match status" value="1"/>
</dbReference>
<dbReference type="InterPro" id="IPR003439">
    <property type="entry name" value="ABC_transporter-like_ATP-bd"/>
</dbReference>
<keyword evidence="8" id="KW-1185">Reference proteome</keyword>
<dbReference type="GO" id="GO:0016887">
    <property type="term" value="F:ATP hydrolysis activity"/>
    <property type="evidence" value="ECO:0007669"/>
    <property type="project" value="InterPro"/>
</dbReference>
<dbReference type="OrthoDB" id="5292475at2"/>
<keyword evidence="2" id="KW-0547">Nucleotide-binding</keyword>
<evidence type="ECO:0000313" key="8">
    <source>
        <dbReference type="Proteomes" id="UP000244908"/>
    </source>
</evidence>
<protein>
    <submittedName>
        <fullName evidence="7">Heme ABC transporter ATP-binding protein</fullName>
    </submittedName>
</protein>
<dbReference type="Pfam" id="PF00005">
    <property type="entry name" value="ABC_tran"/>
    <property type="match status" value="1"/>
</dbReference>
<dbReference type="InterPro" id="IPR003593">
    <property type="entry name" value="AAA+_ATPase"/>
</dbReference>
<dbReference type="PANTHER" id="PTHR42794:SF1">
    <property type="entry name" value="HEMIN IMPORT ATP-BINDING PROTEIN HMUV"/>
    <property type="match status" value="1"/>
</dbReference>
<dbReference type="GO" id="GO:0005524">
    <property type="term" value="F:ATP binding"/>
    <property type="evidence" value="ECO:0007669"/>
    <property type="project" value="UniProtKB-KW"/>
</dbReference>
<dbReference type="PANTHER" id="PTHR42794">
    <property type="entry name" value="HEMIN IMPORT ATP-BINDING PROTEIN HMUV"/>
    <property type="match status" value="1"/>
</dbReference>
<comment type="function">
    <text evidence="5">Part of the ABC transporter complex HmuTUV involved in hemin import. Responsible for energy coupling to the transport system.</text>
</comment>
<evidence type="ECO:0000256" key="1">
    <source>
        <dbReference type="ARBA" id="ARBA00022448"/>
    </source>
</evidence>
<feature type="domain" description="ABC transporter" evidence="6">
    <location>
        <begin position="15"/>
        <end position="252"/>
    </location>
</feature>
<gene>
    <name evidence="7" type="ORF">HYN51_09915</name>
</gene>